<dbReference type="PRINTS" id="PR01590">
    <property type="entry name" value="HTHFIS"/>
</dbReference>
<dbReference type="PROSITE" id="PS00688">
    <property type="entry name" value="SIGMA54_INTERACT_3"/>
    <property type="match status" value="1"/>
</dbReference>
<evidence type="ECO:0000259" key="6">
    <source>
        <dbReference type="PROSITE" id="PS50045"/>
    </source>
</evidence>
<dbReference type="Gene3D" id="3.40.50.300">
    <property type="entry name" value="P-loop containing nucleotide triphosphate hydrolases"/>
    <property type="match status" value="1"/>
</dbReference>
<dbReference type="InterPro" id="IPR002078">
    <property type="entry name" value="Sigma_54_int"/>
</dbReference>
<dbReference type="InterPro" id="IPR025943">
    <property type="entry name" value="Sigma_54_int_dom_ATP-bd_2"/>
</dbReference>
<dbReference type="Proteomes" id="UP000494201">
    <property type="component" value="Unassembled WGS sequence"/>
</dbReference>
<dbReference type="PROSITE" id="PS00675">
    <property type="entry name" value="SIGMA54_INTERACT_1"/>
    <property type="match status" value="1"/>
</dbReference>
<dbReference type="Pfam" id="PF01590">
    <property type="entry name" value="GAF"/>
    <property type="match status" value="1"/>
</dbReference>
<keyword evidence="3" id="KW-0805">Transcription regulation</keyword>
<dbReference type="Gene3D" id="1.10.10.60">
    <property type="entry name" value="Homeodomain-like"/>
    <property type="match status" value="1"/>
</dbReference>
<dbReference type="SUPFAM" id="SSF52540">
    <property type="entry name" value="P-loop containing nucleoside triphosphate hydrolases"/>
    <property type="match status" value="1"/>
</dbReference>
<dbReference type="PANTHER" id="PTHR32071:SF81">
    <property type="entry name" value="PROPIONATE CATABOLISM OPERON REGULATORY PROTEIN"/>
    <property type="match status" value="1"/>
</dbReference>
<dbReference type="GeneID" id="56499916"/>
<dbReference type="InterPro" id="IPR009057">
    <property type="entry name" value="Homeodomain-like_sf"/>
</dbReference>
<dbReference type="InterPro" id="IPR003593">
    <property type="entry name" value="AAA+_ATPase"/>
</dbReference>
<dbReference type="InterPro" id="IPR003018">
    <property type="entry name" value="GAF"/>
</dbReference>
<dbReference type="InterPro" id="IPR025944">
    <property type="entry name" value="Sigma_54_int_dom_CS"/>
</dbReference>
<evidence type="ECO:0000256" key="1">
    <source>
        <dbReference type="ARBA" id="ARBA00022741"/>
    </source>
</evidence>
<proteinExistence type="predicted"/>
<feature type="domain" description="Sigma-54 factor interaction" evidence="6">
    <location>
        <begin position="349"/>
        <end position="579"/>
    </location>
</feature>
<dbReference type="PROSITE" id="PS00676">
    <property type="entry name" value="SIGMA54_INTERACT_2"/>
    <property type="match status" value="1"/>
</dbReference>
<dbReference type="Gene3D" id="3.30.450.40">
    <property type="match status" value="1"/>
</dbReference>
<dbReference type="InterPro" id="IPR029016">
    <property type="entry name" value="GAF-like_dom_sf"/>
</dbReference>
<dbReference type="Pfam" id="PF02954">
    <property type="entry name" value="HTH_8"/>
    <property type="match status" value="1"/>
</dbReference>
<sequence length="683" mass="74243">MQQRGTPMDWFPSPHHDASIMAAWEHLLTGSEWRSPDVRGVVDDSWQRCLVSHVDPGVDRAPPPLDEDGLVQRRRSNGRLVDASLPLMQQTRDFLAQTGTVMLLADPSGMILQHEGDMRIVEPAREVGLIPGCEWTELNCGTNAIGTALALREPVQIHGAEHFCAGIKRWTCSATVIQDPRDGHVLGVIDISGLAQTYNPYSLALAVSLAGRIESRLAKEGMARRLSLLDRCASRFGASSADAVIVVDERGRLVKANAQVVAVLRRLGFDIRCDAAFAVPELERYADDGRLPASAPAWLSSSHVETVRDGADVLGYMIVTPGIANPRGAVPIARGRERHGGEPRGFERIVGDSAALREAVNRARQLAPSRVPVLLLGDTGVGKELFAQGIHRASDRADAPFVALNCGGLSRDLLASELFGYAEGAFTGARKSGAAGKIEAADGGTLFLDEIGEMPLDIQPHLLRVLEESEIYRLGENTPRRVNFRLVAATHRDLKDAVAKGRFRMDLYYRIAVTTVSIPSLRERGEDLPALIAHWLGHLCESYGLSPRAFDDDAYERLLRYAWPGNVRELRNAIEGALLLSDCPVITADKLPAEIGMAASIDVDAYAARPVDALVPDPGESLRKAEAESIRRALARHAGNLTKAASQLGIAKSTLYEKIRKYRLLDAVSDVRRSRAKSVAAGR</sequence>
<dbReference type="PANTHER" id="PTHR32071">
    <property type="entry name" value="TRANSCRIPTIONAL REGULATORY PROTEIN"/>
    <property type="match status" value="1"/>
</dbReference>
<evidence type="ECO:0000256" key="4">
    <source>
        <dbReference type="ARBA" id="ARBA00023125"/>
    </source>
</evidence>
<dbReference type="SUPFAM" id="SSF46689">
    <property type="entry name" value="Homeodomain-like"/>
    <property type="match status" value="1"/>
</dbReference>
<accession>A0A6P2G887</accession>
<dbReference type="FunFam" id="3.40.50.300:FF:000006">
    <property type="entry name" value="DNA-binding transcriptional regulator NtrC"/>
    <property type="match status" value="1"/>
</dbReference>
<keyword evidence="1" id="KW-0547">Nucleotide-binding</keyword>
<reference evidence="7 8" key="1">
    <citation type="submission" date="2019-09" db="EMBL/GenBank/DDBJ databases">
        <authorList>
            <person name="Depoorter E."/>
        </authorList>
    </citation>
    <scope>NUCLEOTIDE SEQUENCE [LARGE SCALE GENOMIC DNA]</scope>
    <source>
        <strain evidence="7">LMG 20980</strain>
    </source>
</reference>
<evidence type="ECO:0000313" key="8">
    <source>
        <dbReference type="Proteomes" id="UP000494201"/>
    </source>
</evidence>
<evidence type="ECO:0000256" key="2">
    <source>
        <dbReference type="ARBA" id="ARBA00022840"/>
    </source>
</evidence>
<dbReference type="GO" id="GO:0005524">
    <property type="term" value="F:ATP binding"/>
    <property type="evidence" value="ECO:0007669"/>
    <property type="project" value="UniProtKB-KW"/>
</dbReference>
<dbReference type="InterPro" id="IPR002197">
    <property type="entry name" value="HTH_Fis"/>
</dbReference>
<dbReference type="Gene3D" id="1.10.8.60">
    <property type="match status" value="1"/>
</dbReference>
<dbReference type="AlphaFoldDB" id="A0A6P2G887"/>
<dbReference type="SMART" id="SM00382">
    <property type="entry name" value="AAA"/>
    <property type="match status" value="1"/>
</dbReference>
<name>A0A6P2G887_9BURK</name>
<dbReference type="Pfam" id="PF25601">
    <property type="entry name" value="AAA_lid_14"/>
    <property type="match status" value="1"/>
</dbReference>
<keyword evidence="2" id="KW-0067">ATP-binding</keyword>
<dbReference type="InterPro" id="IPR058031">
    <property type="entry name" value="AAA_lid_NorR"/>
</dbReference>
<evidence type="ECO:0000256" key="3">
    <source>
        <dbReference type="ARBA" id="ARBA00023015"/>
    </source>
</evidence>
<dbReference type="CDD" id="cd00009">
    <property type="entry name" value="AAA"/>
    <property type="match status" value="1"/>
</dbReference>
<evidence type="ECO:0000313" key="7">
    <source>
        <dbReference type="EMBL" id="VVU49184.1"/>
    </source>
</evidence>
<gene>
    <name evidence="7" type="ORF">BAN20980_01883</name>
</gene>
<dbReference type="PROSITE" id="PS50045">
    <property type="entry name" value="SIGMA54_INTERACT_4"/>
    <property type="match status" value="1"/>
</dbReference>
<dbReference type="Pfam" id="PF00158">
    <property type="entry name" value="Sigma54_activat"/>
    <property type="match status" value="1"/>
</dbReference>
<dbReference type="InterPro" id="IPR027417">
    <property type="entry name" value="P-loop_NTPase"/>
</dbReference>
<dbReference type="RefSeq" id="WP_239007786.1">
    <property type="nucleotide sequence ID" value="NZ_CABVLY010000005.1"/>
</dbReference>
<protein>
    <submittedName>
        <fullName evidence="7">Fis family GAF modulated sigma54 specific transcriptional regulator</fullName>
    </submittedName>
</protein>
<organism evidence="7 8">
    <name type="scientific">Burkholderia anthina</name>
    <dbReference type="NCBI Taxonomy" id="179879"/>
    <lineage>
        <taxon>Bacteria</taxon>
        <taxon>Pseudomonadati</taxon>
        <taxon>Pseudomonadota</taxon>
        <taxon>Betaproteobacteria</taxon>
        <taxon>Burkholderiales</taxon>
        <taxon>Burkholderiaceae</taxon>
        <taxon>Burkholderia</taxon>
        <taxon>Burkholderia cepacia complex</taxon>
    </lineage>
</organism>
<dbReference type="GO" id="GO:0006355">
    <property type="term" value="P:regulation of DNA-templated transcription"/>
    <property type="evidence" value="ECO:0007669"/>
    <property type="project" value="InterPro"/>
</dbReference>
<dbReference type="InterPro" id="IPR025662">
    <property type="entry name" value="Sigma_54_int_dom_ATP-bd_1"/>
</dbReference>
<dbReference type="EMBL" id="CABVLY010000005">
    <property type="protein sequence ID" value="VVU49184.1"/>
    <property type="molecule type" value="Genomic_DNA"/>
</dbReference>
<evidence type="ECO:0000256" key="5">
    <source>
        <dbReference type="ARBA" id="ARBA00023163"/>
    </source>
</evidence>
<keyword evidence="5" id="KW-0804">Transcription</keyword>
<keyword evidence="4" id="KW-0238">DNA-binding</keyword>
<dbReference type="GO" id="GO:0043565">
    <property type="term" value="F:sequence-specific DNA binding"/>
    <property type="evidence" value="ECO:0007669"/>
    <property type="project" value="InterPro"/>
</dbReference>